<dbReference type="GO" id="GO:0000155">
    <property type="term" value="F:phosphorelay sensor kinase activity"/>
    <property type="evidence" value="ECO:0007669"/>
    <property type="project" value="InterPro"/>
</dbReference>
<evidence type="ECO:0000313" key="13">
    <source>
        <dbReference type="EMBL" id="QLL77549.1"/>
    </source>
</evidence>
<comment type="subcellular location">
    <subcellularLocation>
        <location evidence="2">Membrane</location>
    </subcellularLocation>
</comment>
<dbReference type="Proteomes" id="UP000510886">
    <property type="component" value="Chromosome"/>
</dbReference>
<feature type="domain" description="Histidine kinase" evidence="11">
    <location>
        <begin position="283"/>
        <end position="499"/>
    </location>
</feature>
<dbReference type="Pfam" id="PF00672">
    <property type="entry name" value="HAMP"/>
    <property type="match status" value="1"/>
</dbReference>
<dbReference type="PANTHER" id="PTHR43711">
    <property type="entry name" value="TWO-COMPONENT HISTIDINE KINASE"/>
    <property type="match status" value="1"/>
</dbReference>
<evidence type="ECO:0000313" key="14">
    <source>
        <dbReference type="Proteomes" id="UP000510886"/>
    </source>
</evidence>
<dbReference type="KEGG" id="lsw:GTO87_02295"/>
<dbReference type="Gene3D" id="3.30.565.10">
    <property type="entry name" value="Histidine kinase-like ATPase, C-terminal domain"/>
    <property type="match status" value="1"/>
</dbReference>
<dbReference type="FunFam" id="3.30.565.10:FF:000006">
    <property type="entry name" value="Sensor histidine kinase WalK"/>
    <property type="match status" value="1"/>
</dbReference>
<evidence type="ECO:0000256" key="4">
    <source>
        <dbReference type="ARBA" id="ARBA00022553"/>
    </source>
</evidence>
<dbReference type="RefSeq" id="WP_180849379.1">
    <property type="nucleotide sequence ID" value="NZ_CP047418.1"/>
</dbReference>
<dbReference type="PRINTS" id="PR00344">
    <property type="entry name" value="BCTRLSENSOR"/>
</dbReference>
<dbReference type="InterPro" id="IPR036097">
    <property type="entry name" value="HisK_dim/P_sf"/>
</dbReference>
<dbReference type="Pfam" id="PF00512">
    <property type="entry name" value="HisKA"/>
    <property type="match status" value="1"/>
</dbReference>
<evidence type="ECO:0000256" key="2">
    <source>
        <dbReference type="ARBA" id="ARBA00004370"/>
    </source>
</evidence>
<dbReference type="CDD" id="cd06225">
    <property type="entry name" value="HAMP"/>
    <property type="match status" value="1"/>
</dbReference>
<keyword evidence="5" id="KW-0808">Transferase</keyword>
<comment type="catalytic activity">
    <reaction evidence="1">
        <text>ATP + protein L-histidine = ADP + protein N-phospho-L-histidine.</text>
        <dbReference type="EC" id="2.7.13.3"/>
    </reaction>
</comment>
<keyword evidence="7" id="KW-0902">Two-component regulatory system</keyword>
<evidence type="ECO:0000259" key="12">
    <source>
        <dbReference type="PROSITE" id="PS50885"/>
    </source>
</evidence>
<feature type="transmembrane region" description="Helical" evidence="10">
    <location>
        <begin position="7"/>
        <end position="27"/>
    </location>
</feature>
<dbReference type="Gene3D" id="1.10.287.130">
    <property type="match status" value="1"/>
</dbReference>
<evidence type="ECO:0000256" key="10">
    <source>
        <dbReference type="SAM" id="Phobius"/>
    </source>
</evidence>
<organism evidence="13 14">
    <name type="scientific">Ligilactobacillus saerimneri</name>
    <dbReference type="NCBI Taxonomy" id="228229"/>
    <lineage>
        <taxon>Bacteria</taxon>
        <taxon>Bacillati</taxon>
        <taxon>Bacillota</taxon>
        <taxon>Bacilli</taxon>
        <taxon>Lactobacillales</taxon>
        <taxon>Lactobacillaceae</taxon>
        <taxon>Ligilactobacillus</taxon>
    </lineage>
</organism>
<keyword evidence="6" id="KW-0418">Kinase</keyword>
<evidence type="ECO:0000256" key="1">
    <source>
        <dbReference type="ARBA" id="ARBA00000085"/>
    </source>
</evidence>
<feature type="coiled-coil region" evidence="9">
    <location>
        <begin position="249"/>
        <end position="283"/>
    </location>
</feature>
<dbReference type="GO" id="GO:0016020">
    <property type="term" value="C:membrane"/>
    <property type="evidence" value="ECO:0007669"/>
    <property type="project" value="UniProtKB-SubCell"/>
</dbReference>
<dbReference type="EMBL" id="CP047418">
    <property type="protein sequence ID" value="QLL77549.1"/>
    <property type="molecule type" value="Genomic_DNA"/>
</dbReference>
<evidence type="ECO:0000256" key="3">
    <source>
        <dbReference type="ARBA" id="ARBA00012438"/>
    </source>
</evidence>
<name>A0A7H9EJD3_9LACO</name>
<dbReference type="CDD" id="cd00082">
    <property type="entry name" value="HisKA"/>
    <property type="match status" value="1"/>
</dbReference>
<dbReference type="EC" id="2.7.13.3" evidence="3"/>
<sequence>MKILYRNMLIFFAVIFAILSIVLFAFFHVSRQVVYQEAWNRLENYAKSIATQSLRVDPDGDLEIDPTSLVTTDRFLRDQHTNITIYQSPKTVIFPVRSYRFPIGQADWQRLKKGEIIRRKRDNGQRVKLNTRVVKKPALEDNLVNKVTQNVSGEMTDVFYPYRDRNGRLLAVIGVGTMVSNVEANFQQVQQNLIFILLVMGILSVTVSYVLAYLTTKRLDQMRIAARKVANGDFSVRLPVKNATGGSELDNLTQDFNKMVQSLKSSQEEITRQEERRKRFMADVAHEMRTPLTTINGLLEGLAYDAIPEESKGQSVELMRNETKRLIRLVNENLDYEKIRAGQIIMFKKTFDSVAVLKNIVEQLDQKAQEAGDHFELNLPSELPVYADYDRFIQVMFNIMQNAVQFTSNGKIYVSAERGYQQSIFRITDEGIGMTPDQVKNIWERYYKADLSRTNTKYGESGLGLAIVQELMQLHGGKVEVTSKPGKGSTFTIIFPDEKPVEQ</sequence>
<dbReference type="AlphaFoldDB" id="A0A7H9EJD3"/>
<accession>A0A7H9EJD3</accession>
<dbReference type="FunFam" id="1.10.287.130:FF:000001">
    <property type="entry name" value="Two-component sensor histidine kinase"/>
    <property type="match status" value="1"/>
</dbReference>
<keyword evidence="4" id="KW-0597">Phosphoprotein</keyword>
<protein>
    <recommendedName>
        <fullName evidence="3">histidine kinase</fullName>
        <ecNumber evidence="3">2.7.13.3</ecNumber>
    </recommendedName>
</protein>
<dbReference type="InterPro" id="IPR036890">
    <property type="entry name" value="HATPase_C_sf"/>
</dbReference>
<dbReference type="SMART" id="SM00388">
    <property type="entry name" value="HisKA"/>
    <property type="match status" value="1"/>
</dbReference>
<dbReference type="SMART" id="SM00304">
    <property type="entry name" value="HAMP"/>
    <property type="match status" value="1"/>
</dbReference>
<feature type="domain" description="HAMP" evidence="12">
    <location>
        <begin position="213"/>
        <end position="268"/>
    </location>
</feature>
<dbReference type="InterPro" id="IPR050736">
    <property type="entry name" value="Sensor_HK_Regulatory"/>
</dbReference>
<dbReference type="GeneID" id="89599368"/>
<keyword evidence="9" id="KW-0175">Coiled coil</keyword>
<evidence type="ECO:0000256" key="6">
    <source>
        <dbReference type="ARBA" id="ARBA00022777"/>
    </source>
</evidence>
<dbReference type="PROSITE" id="PS50885">
    <property type="entry name" value="HAMP"/>
    <property type="match status" value="1"/>
</dbReference>
<dbReference type="SUPFAM" id="SSF47384">
    <property type="entry name" value="Homodimeric domain of signal transducing histidine kinase"/>
    <property type="match status" value="1"/>
</dbReference>
<keyword evidence="10" id="KW-0812">Transmembrane</keyword>
<dbReference type="SMART" id="SM00387">
    <property type="entry name" value="HATPase_c"/>
    <property type="match status" value="1"/>
</dbReference>
<dbReference type="PROSITE" id="PS50109">
    <property type="entry name" value="HIS_KIN"/>
    <property type="match status" value="1"/>
</dbReference>
<gene>
    <name evidence="13" type="ORF">GTO87_02295</name>
</gene>
<evidence type="ECO:0000256" key="5">
    <source>
        <dbReference type="ARBA" id="ARBA00022679"/>
    </source>
</evidence>
<dbReference type="InterPro" id="IPR005467">
    <property type="entry name" value="His_kinase_dom"/>
</dbReference>
<dbReference type="SUPFAM" id="SSF158472">
    <property type="entry name" value="HAMP domain-like"/>
    <property type="match status" value="1"/>
</dbReference>
<reference evidence="13 14" key="1">
    <citation type="submission" date="2020-01" db="EMBL/GenBank/DDBJ databases">
        <title>Complete and circular genome sequences of six lactobacillus isolates from horses.</title>
        <authorList>
            <person name="Hassan H.M."/>
        </authorList>
    </citation>
    <scope>NUCLEOTIDE SEQUENCE [LARGE SCALE GENOMIC DNA]</scope>
    <source>
        <strain evidence="13 14">1A</strain>
    </source>
</reference>
<evidence type="ECO:0000256" key="8">
    <source>
        <dbReference type="ARBA" id="ARBA00023136"/>
    </source>
</evidence>
<evidence type="ECO:0000256" key="7">
    <source>
        <dbReference type="ARBA" id="ARBA00023012"/>
    </source>
</evidence>
<dbReference type="SUPFAM" id="SSF55874">
    <property type="entry name" value="ATPase domain of HSP90 chaperone/DNA topoisomerase II/histidine kinase"/>
    <property type="match status" value="1"/>
</dbReference>
<dbReference type="InterPro" id="IPR003661">
    <property type="entry name" value="HisK_dim/P_dom"/>
</dbReference>
<dbReference type="InterPro" id="IPR003660">
    <property type="entry name" value="HAMP_dom"/>
</dbReference>
<dbReference type="InterPro" id="IPR004358">
    <property type="entry name" value="Sig_transdc_His_kin-like_C"/>
</dbReference>
<dbReference type="InterPro" id="IPR003594">
    <property type="entry name" value="HATPase_dom"/>
</dbReference>
<evidence type="ECO:0000259" key="11">
    <source>
        <dbReference type="PROSITE" id="PS50109"/>
    </source>
</evidence>
<dbReference type="Pfam" id="PF02518">
    <property type="entry name" value="HATPase_c"/>
    <property type="match status" value="1"/>
</dbReference>
<dbReference type="Gene3D" id="6.10.340.10">
    <property type="match status" value="1"/>
</dbReference>
<evidence type="ECO:0000256" key="9">
    <source>
        <dbReference type="SAM" id="Coils"/>
    </source>
</evidence>
<feature type="transmembrane region" description="Helical" evidence="10">
    <location>
        <begin position="193"/>
        <end position="214"/>
    </location>
</feature>
<dbReference type="PANTHER" id="PTHR43711:SF1">
    <property type="entry name" value="HISTIDINE KINASE 1"/>
    <property type="match status" value="1"/>
</dbReference>
<keyword evidence="8 10" id="KW-0472">Membrane</keyword>
<keyword evidence="10" id="KW-1133">Transmembrane helix</keyword>
<proteinExistence type="predicted"/>